<dbReference type="RefSeq" id="WP_316703000.1">
    <property type="nucleotide sequence ID" value="NZ_CP136336.1"/>
</dbReference>
<evidence type="ECO:0000313" key="2">
    <source>
        <dbReference type="Proteomes" id="UP001303946"/>
    </source>
</evidence>
<accession>A0ABZ0CYN6</accession>
<evidence type="ECO:0000313" key="1">
    <source>
        <dbReference type="EMBL" id="WOB10102.1"/>
    </source>
</evidence>
<dbReference type="Pfam" id="PF06821">
    <property type="entry name" value="Ser_hydrolase"/>
    <property type="match status" value="1"/>
</dbReference>
<dbReference type="Proteomes" id="UP001303946">
    <property type="component" value="Chromosome"/>
</dbReference>
<dbReference type="GO" id="GO:0016787">
    <property type="term" value="F:hydrolase activity"/>
    <property type="evidence" value="ECO:0007669"/>
    <property type="project" value="UniProtKB-KW"/>
</dbReference>
<protein>
    <submittedName>
        <fullName evidence="1">Alpha/beta hydrolase</fullName>
    </submittedName>
</protein>
<organism evidence="1 2">
    <name type="scientific">Piscinibacter gummiphilus</name>
    <dbReference type="NCBI Taxonomy" id="946333"/>
    <lineage>
        <taxon>Bacteria</taxon>
        <taxon>Pseudomonadati</taxon>
        <taxon>Pseudomonadota</taxon>
        <taxon>Betaproteobacteria</taxon>
        <taxon>Burkholderiales</taxon>
        <taxon>Sphaerotilaceae</taxon>
        <taxon>Piscinibacter</taxon>
    </lineage>
</organism>
<keyword evidence="2" id="KW-1185">Reference proteome</keyword>
<dbReference type="SUPFAM" id="SSF53474">
    <property type="entry name" value="alpha/beta-Hydrolases"/>
    <property type="match status" value="1"/>
</dbReference>
<dbReference type="Gene3D" id="3.40.50.1820">
    <property type="entry name" value="alpha/beta hydrolase"/>
    <property type="match status" value="1"/>
</dbReference>
<proteinExistence type="predicted"/>
<gene>
    <name evidence="1" type="ORF">RXV79_08555</name>
</gene>
<sequence length="180" mass="19729">MAASIVIVPDIGGTDRRHWLTHWKSNYPDLMRFAQYDAADASCRKWVRGIDDAVASAGPHTTLVAHGLGCLAVAHWAAQTSRPVEAAMLVSVPDLNSRTQQPRRLAGFTPVPRNVLPFRTLLVASEEDGDYEHALGYAEDWDATMVVVGSISHSTTPKCRQTWDEGLNLLWNLAAPALTQ</sequence>
<dbReference type="InterPro" id="IPR010662">
    <property type="entry name" value="RBBP9/YdeN"/>
</dbReference>
<name>A0ABZ0CYN6_9BURK</name>
<reference evidence="1 2" key="1">
    <citation type="submission" date="2023-10" db="EMBL/GenBank/DDBJ databases">
        <title>Bacteria for the degradation of biodegradable plastic PBAT(Polybutylene adipate terephthalate).</title>
        <authorList>
            <person name="Weon H.-Y."/>
            <person name="Yeon J."/>
        </authorList>
    </citation>
    <scope>NUCLEOTIDE SEQUENCE [LARGE SCALE GENOMIC DNA]</scope>
    <source>
        <strain evidence="1 2">SBD 7-3</strain>
    </source>
</reference>
<dbReference type="EMBL" id="CP136336">
    <property type="protein sequence ID" value="WOB10102.1"/>
    <property type="molecule type" value="Genomic_DNA"/>
</dbReference>
<dbReference type="InterPro" id="IPR029058">
    <property type="entry name" value="AB_hydrolase_fold"/>
</dbReference>
<keyword evidence="1" id="KW-0378">Hydrolase</keyword>